<keyword evidence="2" id="KW-1185">Reference proteome</keyword>
<dbReference type="SUPFAM" id="SSF55961">
    <property type="entry name" value="Bet v1-like"/>
    <property type="match status" value="1"/>
</dbReference>
<gene>
    <name evidence="1" type="ORF">EM308_14580</name>
</gene>
<dbReference type="InterPro" id="IPR023393">
    <property type="entry name" value="START-like_dom_sf"/>
</dbReference>
<sequence>MKKLQFKVNINALVSKIYDIMLGISNKSTYEQWTSLFNPTSTYEGSWDKGNKILFIGVDDKGEKGGMVSRIVENIPNRFVSIQHYGLYQAGKEITEGPEVEKWANGFENYTFEENNGITTVTVDLDTAEDFLDYMNETYPKALAKLKELCEK</sequence>
<reference evidence="1 2" key="1">
    <citation type="submission" date="2016-10" db="EMBL/GenBank/DDBJ databases">
        <title>Flavobacterium gilvum sp. nov., isolated from stream water.</title>
        <authorList>
            <person name="Shin S.-K."/>
            <person name="Cho Y.-J."/>
            <person name="Yi H."/>
        </authorList>
    </citation>
    <scope>NUCLEOTIDE SEQUENCE [LARGE SCALE GENOMIC DNA]</scope>
    <source>
        <strain evidence="1 2">EM1308</strain>
    </source>
</reference>
<dbReference type="AlphaFoldDB" id="A0AAC9I6J7"/>
<accession>A0AAC9I6J7</accession>
<organism evidence="1 2">
    <name type="scientific">Flavobacterium gilvum</name>
    <dbReference type="NCBI Taxonomy" id="1492737"/>
    <lineage>
        <taxon>Bacteria</taxon>
        <taxon>Pseudomonadati</taxon>
        <taxon>Bacteroidota</taxon>
        <taxon>Flavobacteriia</taxon>
        <taxon>Flavobacteriales</taxon>
        <taxon>Flavobacteriaceae</taxon>
        <taxon>Flavobacterium</taxon>
    </lineage>
</organism>
<dbReference type="Gene3D" id="3.30.530.20">
    <property type="match status" value="1"/>
</dbReference>
<dbReference type="KEGG" id="fgl:EM308_14580"/>
<name>A0AAC9I6J7_9FLAO</name>
<dbReference type="RefSeq" id="WP_035637774.1">
    <property type="nucleotide sequence ID" value="NZ_CP017479.1"/>
</dbReference>
<evidence type="ECO:0000313" key="1">
    <source>
        <dbReference type="EMBL" id="AOW10620.1"/>
    </source>
</evidence>
<dbReference type="EMBL" id="CP017479">
    <property type="protein sequence ID" value="AOW10620.1"/>
    <property type="molecule type" value="Genomic_DNA"/>
</dbReference>
<dbReference type="Proteomes" id="UP000175968">
    <property type="component" value="Chromosome"/>
</dbReference>
<evidence type="ECO:0000313" key="2">
    <source>
        <dbReference type="Proteomes" id="UP000175968"/>
    </source>
</evidence>
<proteinExistence type="predicted"/>
<protein>
    <submittedName>
        <fullName evidence="1">Tungsten formylmethanofuran dehydrogenase</fullName>
    </submittedName>
</protein>